<dbReference type="PANTHER" id="PTHR36513">
    <property type="entry name" value="ABC TRANSMEMBRANE TYPE-1 DOMAIN-CONTAINING PROTEIN"/>
    <property type="match status" value="1"/>
</dbReference>
<dbReference type="InterPro" id="IPR029058">
    <property type="entry name" value="AB_hydrolase_fold"/>
</dbReference>
<evidence type="ECO:0000313" key="1">
    <source>
        <dbReference type="EMBL" id="VAV95007.1"/>
    </source>
</evidence>
<sequence length="349" mass="38983">MQQAGRIFVVTFLLLLQTGCAARGMLTPVALAVPQASVQKIFIASARKFDNDQAVYFSDKRSNNLLYARLDVSVPLKRPEGEIQWASETANPAREFAIVGEQKIPGNGDLFRADLNRDLTTKASGDKAIFIFIHGYNNTFAESLYRLAQLKHDSDIEAVTVGFVWPSRAQLTGYIYDRDSVAVARDQLQKLFELTAQAKTDRIYVMAHSLGTWLTMETLRQMRIGNTRKSKKFFKKLKALALAAPDIDEDVFKSQLSRLGKLNVPFYVLRSERDQVLAFLGRFTGDVQRVGRITDTSGLTKTYGITFPSLTNEEGGDTLGHSTFATSPTFLALFREWVHRASGKPARAN</sequence>
<dbReference type="AlphaFoldDB" id="A0A3B0RS86"/>
<dbReference type="Pfam" id="PF05990">
    <property type="entry name" value="DUF900"/>
    <property type="match status" value="1"/>
</dbReference>
<dbReference type="PIRSF" id="PIRSF033909">
    <property type="entry name" value="UCP033909"/>
    <property type="match status" value="1"/>
</dbReference>
<keyword evidence="1" id="KW-0449">Lipoprotein</keyword>
<dbReference type="InterPro" id="IPR014586">
    <property type="entry name" value="UCP033909"/>
</dbReference>
<protein>
    <submittedName>
        <fullName evidence="1">Lipoprotein, putative</fullName>
    </submittedName>
</protein>
<name>A0A3B0RS86_9ZZZZ</name>
<accession>A0A3B0RS86</accession>
<dbReference type="SUPFAM" id="SSF53474">
    <property type="entry name" value="alpha/beta-Hydrolases"/>
    <property type="match status" value="1"/>
</dbReference>
<dbReference type="InterPro" id="IPR010297">
    <property type="entry name" value="DUF900_hydrolase"/>
</dbReference>
<dbReference type="EMBL" id="UOEC01000124">
    <property type="protein sequence ID" value="VAV95007.1"/>
    <property type="molecule type" value="Genomic_DNA"/>
</dbReference>
<reference evidence="1" key="1">
    <citation type="submission" date="2018-06" db="EMBL/GenBank/DDBJ databases">
        <authorList>
            <person name="Zhirakovskaya E."/>
        </authorList>
    </citation>
    <scope>NUCLEOTIDE SEQUENCE</scope>
</reference>
<proteinExistence type="predicted"/>
<gene>
    <name evidence="1" type="ORF">MNBD_ALPHA08-107</name>
</gene>
<dbReference type="Gene3D" id="3.40.50.1820">
    <property type="entry name" value="alpha/beta hydrolase"/>
    <property type="match status" value="1"/>
</dbReference>
<dbReference type="PANTHER" id="PTHR36513:SF1">
    <property type="entry name" value="TRANSMEMBRANE PROTEIN"/>
    <property type="match status" value="1"/>
</dbReference>
<organism evidence="1">
    <name type="scientific">hydrothermal vent metagenome</name>
    <dbReference type="NCBI Taxonomy" id="652676"/>
    <lineage>
        <taxon>unclassified sequences</taxon>
        <taxon>metagenomes</taxon>
        <taxon>ecological metagenomes</taxon>
    </lineage>
</organism>